<dbReference type="Proteomes" id="UP001302812">
    <property type="component" value="Unassembled WGS sequence"/>
</dbReference>
<keyword evidence="8" id="KW-0808">Transferase</keyword>
<evidence type="ECO:0000256" key="9">
    <source>
        <dbReference type="ARBA" id="ARBA00022691"/>
    </source>
</evidence>
<dbReference type="SUPFAM" id="SSF50965">
    <property type="entry name" value="Galactose oxidase, central domain"/>
    <property type="match status" value="1"/>
</dbReference>
<dbReference type="PANTHER" id="PTHR46529">
    <property type="entry name" value="TRNA WYBUTOSINE-SYNTHESIZING PROTEIN 4"/>
    <property type="match status" value="1"/>
</dbReference>
<evidence type="ECO:0000313" key="19">
    <source>
        <dbReference type="Proteomes" id="UP001302812"/>
    </source>
</evidence>
<dbReference type="SUPFAM" id="SSF51197">
    <property type="entry name" value="Clavaminate synthase-like"/>
    <property type="match status" value="1"/>
</dbReference>
<dbReference type="InterPro" id="IPR011043">
    <property type="entry name" value="Gal_Oxase/kelch_b-propeller"/>
</dbReference>
<evidence type="ECO:0000256" key="11">
    <source>
        <dbReference type="ARBA" id="ARBA00025588"/>
    </source>
</evidence>
<evidence type="ECO:0000256" key="3">
    <source>
        <dbReference type="ARBA" id="ARBA00010703"/>
    </source>
</evidence>
<dbReference type="Gene3D" id="3.40.50.150">
    <property type="entry name" value="Vaccinia Virus protein VP39"/>
    <property type="match status" value="1"/>
</dbReference>
<dbReference type="Gene3D" id="2.60.120.650">
    <property type="entry name" value="Cupin"/>
    <property type="match status" value="1"/>
</dbReference>
<dbReference type="InterPro" id="IPR007213">
    <property type="entry name" value="Ppm1/Ppm2/Tcmp"/>
</dbReference>
<dbReference type="Pfam" id="PF13418">
    <property type="entry name" value="Beta-prop_TYW4"/>
    <property type="match status" value="1"/>
</dbReference>
<dbReference type="GO" id="GO:0030488">
    <property type="term" value="P:tRNA methylation"/>
    <property type="evidence" value="ECO:0007669"/>
    <property type="project" value="TreeGrafter"/>
</dbReference>
<keyword evidence="10" id="KW-0819">tRNA processing</keyword>
<evidence type="ECO:0000256" key="15">
    <source>
        <dbReference type="ARBA" id="ARBA00049250"/>
    </source>
</evidence>
<evidence type="ECO:0000259" key="17">
    <source>
        <dbReference type="PROSITE" id="PS51184"/>
    </source>
</evidence>
<comment type="similarity">
    <text evidence="3">Belongs to the methyltransferase superfamily. LCMT family.</text>
</comment>
<dbReference type="InterPro" id="IPR041667">
    <property type="entry name" value="Cupin_8"/>
</dbReference>
<evidence type="ECO:0000256" key="14">
    <source>
        <dbReference type="ARBA" id="ARBA00030847"/>
    </source>
</evidence>
<evidence type="ECO:0000256" key="7">
    <source>
        <dbReference type="ARBA" id="ARBA00022603"/>
    </source>
</evidence>
<dbReference type="SMART" id="SM00612">
    <property type="entry name" value="Kelch"/>
    <property type="match status" value="1"/>
</dbReference>
<name>A0AAN6TJH8_9PEZI</name>
<dbReference type="GO" id="GO:0008175">
    <property type="term" value="F:tRNA methyltransferase activity"/>
    <property type="evidence" value="ECO:0007669"/>
    <property type="project" value="TreeGrafter"/>
</dbReference>
<feature type="domain" description="JmjC" evidence="17">
    <location>
        <begin position="842"/>
        <end position="996"/>
    </location>
</feature>
<dbReference type="PANTHER" id="PTHR46529:SF1">
    <property type="entry name" value="TRNA WYBUTOSINE-SYNTHESIZING PROTEIN 4"/>
    <property type="match status" value="1"/>
</dbReference>
<proteinExistence type="inferred from homology"/>
<protein>
    <recommendedName>
        <fullName evidence="6">tRNA wybutosine-synthesizing protein 4</fullName>
        <ecNumber evidence="5">2.1.1.290</ecNumber>
        <ecNumber evidence="4">2.3.1.231</ecNumber>
    </recommendedName>
    <alternativeName>
        <fullName evidence="13">Leucine carboxyl methyltransferase 2</fullName>
    </alternativeName>
    <alternativeName>
        <fullName evidence="14">tRNA(Phe) (7-(3-amino-3-(methoxycarbonyl)propyl)wyosine(37)-N)-methoxycarbonyltransferase</fullName>
    </alternativeName>
    <alternativeName>
        <fullName evidence="12">tRNA(Phe) (7-(3-amino-3-carboxypropyl)wyosine(37)-O)-methyltransferase</fullName>
    </alternativeName>
</protein>
<dbReference type="SMART" id="SM00558">
    <property type="entry name" value="JmjC"/>
    <property type="match status" value="1"/>
</dbReference>
<feature type="region of interest" description="Disordered" evidence="16">
    <location>
        <begin position="1"/>
        <end position="27"/>
    </location>
</feature>
<dbReference type="Gene3D" id="6.10.140.1470">
    <property type="match status" value="1"/>
</dbReference>
<evidence type="ECO:0000256" key="5">
    <source>
        <dbReference type="ARBA" id="ARBA00012779"/>
    </source>
</evidence>
<dbReference type="EMBL" id="MU853334">
    <property type="protein sequence ID" value="KAK4115632.1"/>
    <property type="molecule type" value="Genomic_DNA"/>
</dbReference>
<gene>
    <name evidence="18" type="ORF">N656DRAFT_775560</name>
</gene>
<dbReference type="FunFam" id="2.60.120.650:FF:000043">
    <property type="entry name" value="tRNA wybutosine-synthesizing protein 4"/>
    <property type="match status" value="1"/>
</dbReference>
<comment type="function">
    <text evidence="11">Probable S-adenosyl-L-methionine-dependent methyltransferase that acts as a component of the wybutosine biosynthesis pathway. Wybutosine is a hyper modified guanosine with a tricyclic base found at the 3'-position adjacent to the anticodon of eukaryotic phenylalanine tRNA. May methylate the carboxyl group of leucine residues to form alpha-leucine ester residues.</text>
</comment>
<keyword evidence="7 18" id="KW-0489">Methyltransferase</keyword>
<comment type="catalytic activity">
    <reaction evidence="1">
        <text>7-[(3S)-3-amino-3-carboxypropyl]wyosine(37) in tRNA(Phe) + S-adenosyl-L-methionine = 7-[(3S)-(3-amino-3-methoxycarbonyl)propyl]wyosine(37) in tRNA(Phe) + S-adenosyl-L-homocysteine</text>
        <dbReference type="Rhea" id="RHEA:36903"/>
        <dbReference type="Rhea" id="RHEA-COMP:10379"/>
        <dbReference type="Rhea" id="RHEA-COMP:11844"/>
        <dbReference type="ChEBI" id="CHEBI:57856"/>
        <dbReference type="ChEBI" id="CHEBI:59789"/>
        <dbReference type="ChEBI" id="CHEBI:73543"/>
        <dbReference type="ChEBI" id="CHEBI:74275"/>
        <dbReference type="EC" id="2.1.1.290"/>
    </reaction>
</comment>
<dbReference type="InterPro" id="IPR003347">
    <property type="entry name" value="JmjC_dom"/>
</dbReference>
<evidence type="ECO:0000256" key="12">
    <source>
        <dbReference type="ARBA" id="ARBA00029750"/>
    </source>
</evidence>
<comment type="pathway">
    <text evidence="2">tRNA modification; wybutosine-tRNA(Phe) biosynthesis.</text>
</comment>
<comment type="catalytic activity">
    <reaction evidence="15">
        <text>7-[(3S)-(3-amino-3-methoxycarbonyl)propyl]wyosine(37) in tRNA(Phe) + S-adenosyl-L-methionine + CO2 = wybutosine(37) in tRNA(Phe) + S-adenosyl-L-homocysteine + 2 H(+)</text>
        <dbReference type="Rhea" id="RHEA:37119"/>
        <dbReference type="Rhea" id="RHEA-COMP:11844"/>
        <dbReference type="Rhea" id="RHEA-COMP:11847"/>
        <dbReference type="ChEBI" id="CHEBI:15378"/>
        <dbReference type="ChEBI" id="CHEBI:16526"/>
        <dbReference type="ChEBI" id="CHEBI:57856"/>
        <dbReference type="ChEBI" id="CHEBI:59789"/>
        <dbReference type="ChEBI" id="CHEBI:73544"/>
        <dbReference type="ChEBI" id="CHEBI:74275"/>
        <dbReference type="EC" id="2.3.1.231"/>
    </reaction>
</comment>
<feature type="compositionally biased region" description="Basic and acidic residues" evidence="16">
    <location>
        <begin position="1"/>
        <end position="13"/>
    </location>
</feature>
<dbReference type="InterPro" id="IPR015915">
    <property type="entry name" value="Kelch-typ_b-propeller"/>
</dbReference>
<evidence type="ECO:0000256" key="2">
    <source>
        <dbReference type="ARBA" id="ARBA00004797"/>
    </source>
</evidence>
<dbReference type="EC" id="2.1.1.290" evidence="5"/>
<dbReference type="GO" id="GO:0031591">
    <property type="term" value="P:wybutosine biosynthetic process"/>
    <property type="evidence" value="ECO:0007669"/>
    <property type="project" value="TreeGrafter"/>
</dbReference>
<evidence type="ECO:0000256" key="1">
    <source>
        <dbReference type="ARBA" id="ARBA00001806"/>
    </source>
</evidence>
<keyword evidence="19" id="KW-1185">Reference proteome</keyword>
<dbReference type="InterPro" id="IPR006652">
    <property type="entry name" value="Kelch_1"/>
</dbReference>
<dbReference type="RefSeq" id="XP_064673202.1">
    <property type="nucleotide sequence ID" value="XM_064814463.1"/>
</dbReference>
<evidence type="ECO:0000256" key="6">
    <source>
        <dbReference type="ARBA" id="ARBA00018045"/>
    </source>
</evidence>
<evidence type="ECO:0000313" key="18">
    <source>
        <dbReference type="EMBL" id="KAK4115632.1"/>
    </source>
</evidence>
<organism evidence="18 19">
    <name type="scientific">Canariomyces notabilis</name>
    <dbReference type="NCBI Taxonomy" id="2074819"/>
    <lineage>
        <taxon>Eukaryota</taxon>
        <taxon>Fungi</taxon>
        <taxon>Dikarya</taxon>
        <taxon>Ascomycota</taxon>
        <taxon>Pezizomycotina</taxon>
        <taxon>Sordariomycetes</taxon>
        <taxon>Sordariomycetidae</taxon>
        <taxon>Sordariales</taxon>
        <taxon>Chaetomiaceae</taxon>
        <taxon>Canariomyces</taxon>
    </lineage>
</organism>
<dbReference type="SUPFAM" id="SSF53335">
    <property type="entry name" value="S-adenosyl-L-methionine-dependent methyltransferases"/>
    <property type="match status" value="1"/>
</dbReference>
<dbReference type="Pfam" id="PF04072">
    <property type="entry name" value="LCM"/>
    <property type="match status" value="1"/>
</dbReference>
<accession>A0AAN6TJH8</accession>
<sequence length="1041" mass="115240">MSEKGSRSRDVKARPGKTAQAKAQDDQVMATNNSSIVSKRSVEYLYYPNEPHFFRYFVKKLQRRAPLINRGYWLRLRTIDVLVRNFLRAVRSRGRRAVVVNLGCGSDVLPWQCLTRYPEDCGNAKFVDVDFPDLIERKRATVARTPELLGAFTGVREAQKLLKPVVFESDKYAQLGCDLRDLKTVQQGLVEVVGELAECEFIFVAEVSITYMETEGADEVIRWASTVGQAEFVLLEQILPDGDEHPFASTMLSHFRKLNTPLKSVHTYPTVADQHKRFSSRGWDSVRVWTLWQAWADEIFLSKSERLWLDEVEPFDEWEEFALFASHYCVVHAKAGSNLHSTPAPSIPNLAEIRVEPAAPLYFDECPGQRGQRRFAAAVQLCQEGTPQLVMNVLGLGTKTRLQSCDIFARGASGYDSPLKSCEVGPASRMCHTLTDLGSHGVLLAGGRGSPSHPFKDCWLFDKSQQVWQRVQDLPTPLYRHAVTALGDSGLGLLVGGRGQPTPNEDCLLYHPDAGWICCEVGGEKPAAVYGAMLSPAVASGGGRFSGIYAGGLEEGLISNQILRWEADVSDIKKPIIKFTTLSVGDSFSRQLLARFGASCLQHGDEFIVLGGVGRDHLLNQQYEVVVLSTSEGVLSVTGRRFVVSGPEGSELAPRPLFVGHSAVSMPDSSVVIVGGGATCFSMGTFWNKGVYSLHLANVDDLPMGRSLDSHWAHETTIDIIPGEPSLPTDPGHEDGLASCRITPIARLRVETEDEFRKIIREGRPVVLEGLDLGNCVSAWTLEYLVEKVGGDRKVVIHEAATQAMDFTSKNFRYVTTEFGEFARRIERGDRLYLRALSHEKPTERPALLAEDFPGLSTDFDLPSQLSLVRDNLFSSVLRLSGPVNMWLHYDVMANVYCQIGGSKRLILFPPSDVEHLSFAPGASSSGIDVFSNLDSTRLAQTRPHEAMLSPGDVLFLPPLWLHTATPTSNQSIAVNVFFRDLGSTHYAAGRDVYGNRDLAAYEKGRQDVARIANSFQKLPAEAKEFYLLRLADELRRKALA</sequence>
<reference evidence="18" key="2">
    <citation type="submission" date="2023-05" db="EMBL/GenBank/DDBJ databases">
        <authorList>
            <consortium name="Lawrence Berkeley National Laboratory"/>
            <person name="Steindorff A."/>
            <person name="Hensen N."/>
            <person name="Bonometti L."/>
            <person name="Westerberg I."/>
            <person name="Brannstrom I.O."/>
            <person name="Guillou S."/>
            <person name="Cros-Aarteil S."/>
            <person name="Calhoun S."/>
            <person name="Haridas S."/>
            <person name="Kuo A."/>
            <person name="Mondo S."/>
            <person name="Pangilinan J."/>
            <person name="Riley R."/>
            <person name="Labutti K."/>
            <person name="Andreopoulos B."/>
            <person name="Lipzen A."/>
            <person name="Chen C."/>
            <person name="Yanf M."/>
            <person name="Daum C."/>
            <person name="Ng V."/>
            <person name="Clum A."/>
            <person name="Ohm R."/>
            <person name="Martin F."/>
            <person name="Silar P."/>
            <person name="Natvig D."/>
            <person name="Lalanne C."/>
            <person name="Gautier V."/>
            <person name="Ament-Velasquez S.L."/>
            <person name="Kruys A."/>
            <person name="Hutchinson M.I."/>
            <person name="Powell A.J."/>
            <person name="Barry K."/>
            <person name="Miller A.N."/>
            <person name="Grigoriev I.V."/>
            <person name="Debuchy R."/>
            <person name="Gladieux P."/>
            <person name="Thoren M.H."/>
            <person name="Johannesson H."/>
        </authorList>
    </citation>
    <scope>NUCLEOTIDE SEQUENCE</scope>
    <source>
        <strain evidence="18">CBS 508.74</strain>
    </source>
</reference>
<dbReference type="EC" id="2.3.1.231" evidence="4"/>
<dbReference type="GeneID" id="89938588"/>
<keyword evidence="9" id="KW-0949">S-adenosyl-L-methionine</keyword>
<dbReference type="Gene3D" id="2.120.10.80">
    <property type="entry name" value="Kelch-type beta propeller"/>
    <property type="match status" value="1"/>
</dbReference>
<reference evidence="18" key="1">
    <citation type="journal article" date="2023" name="Mol. Phylogenet. Evol.">
        <title>Genome-scale phylogeny and comparative genomics of the fungal order Sordariales.</title>
        <authorList>
            <person name="Hensen N."/>
            <person name="Bonometti L."/>
            <person name="Westerberg I."/>
            <person name="Brannstrom I.O."/>
            <person name="Guillou S."/>
            <person name="Cros-Aarteil S."/>
            <person name="Calhoun S."/>
            <person name="Haridas S."/>
            <person name="Kuo A."/>
            <person name="Mondo S."/>
            <person name="Pangilinan J."/>
            <person name="Riley R."/>
            <person name="LaButti K."/>
            <person name="Andreopoulos B."/>
            <person name="Lipzen A."/>
            <person name="Chen C."/>
            <person name="Yan M."/>
            <person name="Daum C."/>
            <person name="Ng V."/>
            <person name="Clum A."/>
            <person name="Steindorff A."/>
            <person name="Ohm R.A."/>
            <person name="Martin F."/>
            <person name="Silar P."/>
            <person name="Natvig D.O."/>
            <person name="Lalanne C."/>
            <person name="Gautier V."/>
            <person name="Ament-Velasquez S.L."/>
            <person name="Kruys A."/>
            <person name="Hutchinson M.I."/>
            <person name="Powell A.J."/>
            <person name="Barry K."/>
            <person name="Miller A.N."/>
            <person name="Grigoriev I.V."/>
            <person name="Debuchy R."/>
            <person name="Gladieux P."/>
            <person name="Hiltunen Thoren M."/>
            <person name="Johannesson H."/>
        </authorList>
    </citation>
    <scope>NUCLEOTIDE SEQUENCE</scope>
    <source>
        <strain evidence="18">CBS 508.74</strain>
    </source>
</reference>
<evidence type="ECO:0000256" key="10">
    <source>
        <dbReference type="ARBA" id="ARBA00022694"/>
    </source>
</evidence>
<evidence type="ECO:0000256" key="4">
    <source>
        <dbReference type="ARBA" id="ARBA00012155"/>
    </source>
</evidence>
<dbReference type="PROSITE" id="PS51184">
    <property type="entry name" value="JMJC"/>
    <property type="match status" value="1"/>
</dbReference>
<evidence type="ECO:0000256" key="8">
    <source>
        <dbReference type="ARBA" id="ARBA00022679"/>
    </source>
</evidence>
<dbReference type="Pfam" id="PF13621">
    <property type="entry name" value="Cupin_8"/>
    <property type="match status" value="1"/>
</dbReference>
<comment type="caution">
    <text evidence="18">The sequence shown here is derived from an EMBL/GenBank/DDBJ whole genome shotgun (WGS) entry which is preliminary data.</text>
</comment>
<evidence type="ECO:0000256" key="16">
    <source>
        <dbReference type="SAM" id="MobiDB-lite"/>
    </source>
</evidence>
<evidence type="ECO:0000256" key="13">
    <source>
        <dbReference type="ARBA" id="ARBA00030231"/>
    </source>
</evidence>
<dbReference type="InterPro" id="IPR029063">
    <property type="entry name" value="SAM-dependent_MTases_sf"/>
</dbReference>
<dbReference type="AlphaFoldDB" id="A0AAN6TJH8"/>